<dbReference type="RefSeq" id="WP_123818897.1">
    <property type="nucleotide sequence ID" value="NZ_RKQG01000001.1"/>
</dbReference>
<dbReference type="Proteomes" id="UP000266906">
    <property type="component" value="Unassembled WGS sequence"/>
</dbReference>
<dbReference type="EMBL" id="RKQG01000001">
    <property type="protein sequence ID" value="RPE35433.1"/>
    <property type="molecule type" value="Genomic_DNA"/>
</dbReference>
<evidence type="ECO:0000313" key="2">
    <source>
        <dbReference type="Proteomes" id="UP000266906"/>
    </source>
</evidence>
<accession>A0A3N4RQ02</accession>
<name>A0A3N4RQ02_9ACTN</name>
<keyword evidence="2" id="KW-1185">Reference proteome</keyword>
<proteinExistence type="predicted"/>
<protein>
    <submittedName>
        <fullName evidence="1">Uncharacterized protein</fullName>
    </submittedName>
</protein>
<reference evidence="1 2" key="1">
    <citation type="submission" date="2018-11" db="EMBL/GenBank/DDBJ databases">
        <title>Sequencing the genomes of 1000 actinobacteria strains.</title>
        <authorList>
            <person name="Klenk H.-P."/>
        </authorList>
    </citation>
    <scope>NUCLEOTIDE SEQUENCE [LARGE SCALE GENOMIC DNA]</scope>
    <source>
        <strain evidence="1 2">DSM 44781</strain>
    </source>
</reference>
<comment type="caution">
    <text evidence="1">The sequence shown here is derived from an EMBL/GenBank/DDBJ whole genome shotgun (WGS) entry which is preliminary data.</text>
</comment>
<dbReference type="AlphaFoldDB" id="A0A3N4RQ02"/>
<evidence type="ECO:0000313" key="1">
    <source>
        <dbReference type="EMBL" id="RPE35433.1"/>
    </source>
</evidence>
<gene>
    <name evidence="1" type="ORF">EDD38_3782</name>
</gene>
<sequence length="158" mass="16544">MNDSPGIWITAVPPFGAEDVGVLLSVDTVSADPGERAVNGLLGYGHEGEEGVCYLLPDDLAARYARTGDRLAVTLVTARAVLTRCFAEQPALLAEFPGDDEWVPLLRRELATDFAPAEQDGGLQAVLLIDHTGPAASLDALLAGFETGVCGIAVLNAR</sequence>
<organism evidence="1 2">
    <name type="scientific">Kitasatospora cineracea</name>
    <dbReference type="NCBI Taxonomy" id="88074"/>
    <lineage>
        <taxon>Bacteria</taxon>
        <taxon>Bacillati</taxon>
        <taxon>Actinomycetota</taxon>
        <taxon>Actinomycetes</taxon>
        <taxon>Kitasatosporales</taxon>
        <taxon>Streptomycetaceae</taxon>
        <taxon>Kitasatospora</taxon>
    </lineage>
</organism>